<name>A0A0D2DGJ2_9EURO</name>
<gene>
    <name evidence="1" type="ORF">Z517_09250</name>
</gene>
<dbReference type="HOGENOM" id="CLU_1354655_0_0_1"/>
<protein>
    <submittedName>
        <fullName evidence="1">Unplaced genomic scaffold supercont1.6, whole genome shotgun sequence</fullName>
    </submittedName>
</protein>
<reference evidence="1 2" key="1">
    <citation type="submission" date="2015-01" db="EMBL/GenBank/DDBJ databases">
        <title>The Genome Sequence of Fonsecaea pedrosoi CBS 271.37.</title>
        <authorList>
            <consortium name="The Broad Institute Genomics Platform"/>
            <person name="Cuomo C."/>
            <person name="de Hoog S."/>
            <person name="Gorbushina A."/>
            <person name="Stielow B."/>
            <person name="Teixiera M."/>
            <person name="Abouelleil A."/>
            <person name="Chapman S.B."/>
            <person name="Priest M."/>
            <person name="Young S.K."/>
            <person name="Wortman J."/>
            <person name="Nusbaum C."/>
            <person name="Birren B."/>
        </authorList>
    </citation>
    <scope>NUCLEOTIDE SEQUENCE [LARGE SCALE GENOMIC DNA]</scope>
    <source>
        <strain evidence="1 2">CBS 271.37</strain>
    </source>
</reference>
<dbReference type="EMBL" id="KN846974">
    <property type="protein sequence ID" value="KIW76806.1"/>
    <property type="molecule type" value="Genomic_DNA"/>
</dbReference>
<dbReference type="Proteomes" id="UP000053029">
    <property type="component" value="Unassembled WGS sequence"/>
</dbReference>
<dbReference type="VEuPathDB" id="FungiDB:Z517_09250"/>
<dbReference type="AlphaFoldDB" id="A0A0D2DGJ2"/>
<keyword evidence="2" id="KW-1185">Reference proteome</keyword>
<dbReference type="RefSeq" id="XP_013280614.1">
    <property type="nucleotide sequence ID" value="XM_013425160.1"/>
</dbReference>
<sequence length="202" mass="21502">MSPFQQMLQRPTIAVEKCTTHNSQIKSIVSALPSQMEGIVTVGTVKPERLMPVTINASDATATAQETTGLTSVRSPIVRDAVNTSPASRSPPIWSPGPVSPAMQHLGGGGVQITTRTDLSLLYSGGDVSKNSSTLGISKLETSSFAIEVELCQILTVRSSEQLANKRQWSANSPRDSYPSHSYATGTLVSAFWRLTSSAIIV</sequence>
<evidence type="ECO:0000313" key="2">
    <source>
        <dbReference type="Proteomes" id="UP000053029"/>
    </source>
</evidence>
<dbReference type="GeneID" id="25308740"/>
<evidence type="ECO:0000313" key="1">
    <source>
        <dbReference type="EMBL" id="KIW76806.1"/>
    </source>
</evidence>
<proteinExistence type="predicted"/>
<accession>A0A0D2DGJ2</accession>
<organism evidence="1 2">
    <name type="scientific">Fonsecaea pedrosoi CBS 271.37</name>
    <dbReference type="NCBI Taxonomy" id="1442368"/>
    <lineage>
        <taxon>Eukaryota</taxon>
        <taxon>Fungi</taxon>
        <taxon>Dikarya</taxon>
        <taxon>Ascomycota</taxon>
        <taxon>Pezizomycotina</taxon>
        <taxon>Eurotiomycetes</taxon>
        <taxon>Chaetothyriomycetidae</taxon>
        <taxon>Chaetothyriales</taxon>
        <taxon>Herpotrichiellaceae</taxon>
        <taxon>Fonsecaea</taxon>
    </lineage>
</organism>